<evidence type="ECO:0000256" key="7">
    <source>
        <dbReference type="ARBA" id="ARBA00023004"/>
    </source>
</evidence>
<dbReference type="GO" id="GO:0051539">
    <property type="term" value="F:4 iron, 4 sulfur cluster binding"/>
    <property type="evidence" value="ECO:0007669"/>
    <property type="project" value="UniProtKB-UniRule"/>
</dbReference>
<dbReference type="GO" id="GO:0006779">
    <property type="term" value="P:porphyrin-containing compound biosynthetic process"/>
    <property type="evidence" value="ECO:0007669"/>
    <property type="project" value="InterPro"/>
</dbReference>
<evidence type="ECO:0000256" key="1">
    <source>
        <dbReference type="ARBA" id="ARBA00001966"/>
    </source>
</evidence>
<dbReference type="SFLD" id="SFLDS00029">
    <property type="entry name" value="Radical_SAM"/>
    <property type="match status" value="1"/>
</dbReference>
<keyword evidence="10" id="KW-0004">4Fe-4S</keyword>
<dbReference type="NCBIfam" id="TIGR00539">
    <property type="entry name" value="hemN_rel"/>
    <property type="match status" value="1"/>
</dbReference>
<organism evidence="12 13">
    <name type="scientific">Alcanivorax borkumensis (strain ATCC 700651 / DSM 11573 / NCIMB 13689 / SK2)</name>
    <dbReference type="NCBI Taxonomy" id="393595"/>
    <lineage>
        <taxon>Bacteria</taxon>
        <taxon>Pseudomonadati</taxon>
        <taxon>Pseudomonadota</taxon>
        <taxon>Gammaproteobacteria</taxon>
        <taxon>Oceanospirillales</taxon>
        <taxon>Alcanivoracaceae</taxon>
        <taxon>Alcanivorax</taxon>
    </lineage>
</organism>
<dbReference type="SMART" id="SM00729">
    <property type="entry name" value="Elp3"/>
    <property type="match status" value="1"/>
</dbReference>
<dbReference type="KEGG" id="abo:ABO_2580"/>
<dbReference type="InterPro" id="IPR058240">
    <property type="entry name" value="rSAM_sf"/>
</dbReference>
<gene>
    <name evidence="12" type="ordered locus">ABO_2580</name>
</gene>
<dbReference type="GO" id="GO:0046872">
    <property type="term" value="F:metal ion binding"/>
    <property type="evidence" value="ECO:0007669"/>
    <property type="project" value="UniProtKB-UniRule"/>
</dbReference>
<accession>Q0VLC0</accession>
<keyword evidence="13" id="KW-1185">Reference proteome</keyword>
<dbReference type="Pfam" id="PF06969">
    <property type="entry name" value="HemN_C"/>
    <property type="match status" value="1"/>
</dbReference>
<dbReference type="Gene3D" id="3.20.20.70">
    <property type="entry name" value="Aldolase class I"/>
    <property type="match status" value="1"/>
</dbReference>
<dbReference type="PANTHER" id="PTHR13932:SF5">
    <property type="entry name" value="RADICAL S-ADENOSYL METHIONINE DOMAIN-CONTAINING PROTEIN 1, MITOCHONDRIAL"/>
    <property type="match status" value="1"/>
</dbReference>
<keyword evidence="12" id="KW-0560">Oxidoreductase</keyword>
<comment type="function">
    <text evidence="10">Probably acts as a heme chaperone, transferring heme to an unknown acceptor. Binds one molecule of heme per monomer, possibly covalently. Binds 1 [4Fe-4S] cluster. The cluster is coordinated with 3 cysteines and an exchangeable S-adenosyl-L-methionine.</text>
</comment>
<dbReference type="CDD" id="cd01335">
    <property type="entry name" value="Radical_SAM"/>
    <property type="match status" value="1"/>
</dbReference>
<feature type="domain" description="Radical SAM core" evidence="11">
    <location>
        <begin position="13"/>
        <end position="248"/>
    </location>
</feature>
<dbReference type="SFLD" id="SFLDG01065">
    <property type="entry name" value="anaerobic_coproporphyrinogen-I"/>
    <property type="match status" value="1"/>
</dbReference>
<dbReference type="AlphaFoldDB" id="Q0VLC0"/>
<evidence type="ECO:0000313" key="13">
    <source>
        <dbReference type="Proteomes" id="UP000008871"/>
    </source>
</evidence>
<dbReference type="InterPro" id="IPR013785">
    <property type="entry name" value="Aldolase_TIM"/>
</dbReference>
<evidence type="ECO:0000256" key="9">
    <source>
        <dbReference type="ARBA" id="ARBA00023186"/>
    </source>
</evidence>
<dbReference type="STRING" id="393595.ABO_2580"/>
<dbReference type="GO" id="GO:0005737">
    <property type="term" value="C:cytoplasm"/>
    <property type="evidence" value="ECO:0007669"/>
    <property type="project" value="UniProtKB-SubCell"/>
</dbReference>
<keyword evidence="4 10" id="KW-0349">Heme</keyword>
<keyword evidence="7 10" id="KW-0408">Iron</keyword>
<dbReference type="PROSITE" id="PS51918">
    <property type="entry name" value="RADICAL_SAM"/>
    <property type="match status" value="1"/>
</dbReference>
<dbReference type="eggNOG" id="COG0635">
    <property type="taxonomic scope" value="Bacteria"/>
</dbReference>
<keyword evidence="5 10" id="KW-0949">S-adenosyl-L-methionine</keyword>
<dbReference type="PANTHER" id="PTHR13932">
    <property type="entry name" value="COPROPORPHYRINIGEN III OXIDASE"/>
    <property type="match status" value="1"/>
</dbReference>
<keyword evidence="8 10" id="KW-0411">Iron-sulfur</keyword>
<evidence type="ECO:0000256" key="4">
    <source>
        <dbReference type="ARBA" id="ARBA00022617"/>
    </source>
</evidence>
<protein>
    <recommendedName>
        <fullName evidence="3 10">Heme chaperone HemW</fullName>
    </recommendedName>
</protein>
<dbReference type="Proteomes" id="UP000008871">
    <property type="component" value="Chromosome"/>
</dbReference>
<dbReference type="SUPFAM" id="SSF102114">
    <property type="entry name" value="Radical SAM enzymes"/>
    <property type="match status" value="1"/>
</dbReference>
<dbReference type="InterPro" id="IPR010723">
    <property type="entry name" value="HemN_C"/>
</dbReference>
<dbReference type="InterPro" id="IPR004559">
    <property type="entry name" value="HemW-like"/>
</dbReference>
<comment type="cofactor">
    <cofactor evidence="1">
        <name>[4Fe-4S] cluster</name>
        <dbReference type="ChEBI" id="CHEBI:49883"/>
    </cofactor>
</comment>
<dbReference type="GO" id="GO:0004109">
    <property type="term" value="F:coproporphyrinogen oxidase activity"/>
    <property type="evidence" value="ECO:0007669"/>
    <property type="project" value="InterPro"/>
</dbReference>
<dbReference type="EMBL" id="AM286690">
    <property type="protein sequence ID" value="CAL18028.1"/>
    <property type="molecule type" value="Genomic_DNA"/>
</dbReference>
<sequence>MAYSFSGRLLFMPLKNPPLSLYIHTPWCVRKCPYCDFNSHERGEIPEAAYLQALLTDLEQDLPLIGERTVETVFIGGGTPSLLSADFYQQLFHGIRQRLALHPNVEITLEANPGTLENGRFQGFREAGINRLSIGAQSFNNAHLQALGRIHNASAAINAAHQAREAGFDNFNLDIMHALPGQTHAQALDDLQQAIALQPTHLSWYELTIEPNTVFYRSPPVQPDSDTMADTEQAGFALLAEHGYLRYEISAFAQPGRPCRHNLNYWQFGDYLGIGAGAHGKITAAAQGDVHRYQKTRKPEDYLADAAHARRQHQPIAREDRLFEALLNGLRLTHGLCWQTLEDATGEPVAQWRHQLTPFEQQGLLTLTDQRLACTDNGLRHLNGLLEKLAAVLL</sequence>
<comment type="subcellular location">
    <subcellularLocation>
        <location evidence="10">Cytoplasm</location>
    </subcellularLocation>
</comment>
<evidence type="ECO:0000256" key="8">
    <source>
        <dbReference type="ARBA" id="ARBA00023014"/>
    </source>
</evidence>
<dbReference type="SFLD" id="SFLDF00288">
    <property type="entry name" value="HemN-like__clustered_with_nucl"/>
    <property type="match status" value="1"/>
</dbReference>
<evidence type="ECO:0000256" key="3">
    <source>
        <dbReference type="ARBA" id="ARBA00017228"/>
    </source>
</evidence>
<keyword evidence="6 10" id="KW-0479">Metal-binding</keyword>
<keyword evidence="9 10" id="KW-0143">Chaperone</keyword>
<evidence type="ECO:0000256" key="2">
    <source>
        <dbReference type="ARBA" id="ARBA00006100"/>
    </source>
</evidence>
<comment type="similarity">
    <text evidence="2">Belongs to the anaerobic coproporphyrinogen-III oxidase family. HemW subfamily.</text>
</comment>
<evidence type="ECO:0000256" key="5">
    <source>
        <dbReference type="ARBA" id="ARBA00022691"/>
    </source>
</evidence>
<dbReference type="HOGENOM" id="CLU_027579_2_1_6"/>
<dbReference type="InterPro" id="IPR007197">
    <property type="entry name" value="rSAM"/>
</dbReference>
<evidence type="ECO:0000256" key="10">
    <source>
        <dbReference type="RuleBase" id="RU364116"/>
    </source>
</evidence>
<dbReference type="SFLD" id="SFLDF00562">
    <property type="entry name" value="HemN-like__clustered_with_heat"/>
    <property type="match status" value="1"/>
</dbReference>
<proteinExistence type="inferred from homology"/>
<dbReference type="SFLD" id="SFLDG01082">
    <property type="entry name" value="B12-binding_domain_containing"/>
    <property type="match status" value="1"/>
</dbReference>
<keyword evidence="10" id="KW-0963">Cytoplasm</keyword>
<dbReference type="Pfam" id="PF04055">
    <property type="entry name" value="Radical_SAM"/>
    <property type="match status" value="1"/>
</dbReference>
<reference evidence="12 13" key="1">
    <citation type="journal article" date="2006" name="Nat. Biotechnol.">
        <title>Genome sequence of the ubiquitous hydrocarbon-degrading marine bacterium Alcanivorax borkumensis.</title>
        <authorList>
            <person name="Schneiker S."/>
            <person name="Martins dos Santos V.A.P."/>
            <person name="Bartels D."/>
            <person name="Bekel T."/>
            <person name="Brecht M."/>
            <person name="Buhrmester J."/>
            <person name="Chernikova T.N."/>
            <person name="Denaro R."/>
            <person name="Ferrer M."/>
            <person name="Gertler C."/>
            <person name="Goesmann A."/>
            <person name="Golyshina O.V."/>
            <person name="Kaminski F."/>
            <person name="Khachane A.N."/>
            <person name="Lang S."/>
            <person name="Linke B."/>
            <person name="McHardy A.C."/>
            <person name="Meyer F."/>
            <person name="Nechitaylo T."/>
            <person name="Puehler A."/>
            <person name="Regenhardt D."/>
            <person name="Rupp O."/>
            <person name="Sabirova J.S."/>
            <person name="Selbitschka W."/>
            <person name="Yakimov M.M."/>
            <person name="Timmis K.N."/>
            <person name="Vorhoelter F.-J."/>
            <person name="Weidner S."/>
            <person name="Kaiser O."/>
            <person name="Golyshin P.N."/>
        </authorList>
    </citation>
    <scope>NUCLEOTIDE SEQUENCE [LARGE SCALE GENOMIC DNA]</scope>
    <source>
        <strain evidence="13">ATCC 700651 / DSM 11573 / NCIMB 13689 / SK2</strain>
    </source>
</reference>
<evidence type="ECO:0000259" key="11">
    <source>
        <dbReference type="PROSITE" id="PS51918"/>
    </source>
</evidence>
<dbReference type="InterPro" id="IPR034505">
    <property type="entry name" value="Coproporphyrinogen-III_oxidase"/>
</dbReference>
<evidence type="ECO:0000313" key="12">
    <source>
        <dbReference type="EMBL" id="CAL18028.1"/>
    </source>
</evidence>
<dbReference type="InterPro" id="IPR006638">
    <property type="entry name" value="Elp3/MiaA/NifB-like_rSAM"/>
</dbReference>
<name>Q0VLC0_ALCBS</name>
<evidence type="ECO:0000256" key="6">
    <source>
        <dbReference type="ARBA" id="ARBA00022723"/>
    </source>
</evidence>